<keyword evidence="2" id="KW-1185">Reference proteome</keyword>
<dbReference type="EMBL" id="PZKG01000021">
    <property type="protein sequence ID" value="PTE22501.1"/>
    <property type="molecule type" value="Genomic_DNA"/>
</dbReference>
<comment type="caution">
    <text evidence="1">The sequence shown here is derived from an EMBL/GenBank/DDBJ whole genome shotgun (WGS) entry which is preliminary data.</text>
</comment>
<name>A0A2T4JX64_9RHOB</name>
<organism evidence="1 2">
    <name type="scientific">Cereibacter changlensis JA139</name>
    <dbReference type="NCBI Taxonomy" id="1188249"/>
    <lineage>
        <taxon>Bacteria</taxon>
        <taxon>Pseudomonadati</taxon>
        <taxon>Pseudomonadota</taxon>
        <taxon>Alphaproteobacteria</taxon>
        <taxon>Rhodobacterales</taxon>
        <taxon>Paracoccaceae</taxon>
        <taxon>Cereibacter</taxon>
    </lineage>
</organism>
<dbReference type="GO" id="GO:0006313">
    <property type="term" value="P:DNA transposition"/>
    <property type="evidence" value="ECO:0007669"/>
    <property type="project" value="InterPro"/>
</dbReference>
<sequence>MCRRHGISSATSYAWKAEFGGMGVCGARRLKTLPG</sequence>
<evidence type="ECO:0000313" key="2">
    <source>
        <dbReference type="Proteomes" id="UP000241010"/>
    </source>
</evidence>
<reference evidence="1 2" key="1">
    <citation type="submission" date="2018-03" db="EMBL/GenBank/DDBJ databases">
        <title>Cereibacter changlensis.</title>
        <authorList>
            <person name="Meyer T.E."/>
            <person name="Miller S."/>
            <person name="Lodha T."/>
            <person name="Gandham S."/>
            <person name="Chintalapati S."/>
            <person name="Chintalapati V.R."/>
        </authorList>
    </citation>
    <scope>NUCLEOTIDE SEQUENCE [LARGE SCALE GENOMIC DNA]</scope>
    <source>
        <strain evidence="1 2">JA139</strain>
    </source>
</reference>
<accession>A0A2T4JX64</accession>
<dbReference type="InterPro" id="IPR002514">
    <property type="entry name" value="Transposase_8"/>
</dbReference>
<dbReference type="OrthoDB" id="9813285at2"/>
<gene>
    <name evidence="1" type="ORF">C5F48_06965</name>
</gene>
<evidence type="ECO:0000313" key="1">
    <source>
        <dbReference type="EMBL" id="PTE22501.1"/>
    </source>
</evidence>
<dbReference type="AlphaFoldDB" id="A0A2T4JX64"/>
<protein>
    <recommendedName>
        <fullName evidence="3">Transposase</fullName>
    </recommendedName>
</protein>
<dbReference type="Proteomes" id="UP000241010">
    <property type="component" value="Unassembled WGS sequence"/>
</dbReference>
<dbReference type="GO" id="GO:0003677">
    <property type="term" value="F:DNA binding"/>
    <property type="evidence" value="ECO:0007669"/>
    <property type="project" value="InterPro"/>
</dbReference>
<proteinExistence type="predicted"/>
<evidence type="ECO:0008006" key="3">
    <source>
        <dbReference type="Google" id="ProtNLM"/>
    </source>
</evidence>
<dbReference type="Pfam" id="PF01527">
    <property type="entry name" value="HTH_Tnp_1"/>
    <property type="match status" value="1"/>
</dbReference>
<dbReference type="GO" id="GO:0004803">
    <property type="term" value="F:transposase activity"/>
    <property type="evidence" value="ECO:0007669"/>
    <property type="project" value="InterPro"/>
</dbReference>